<name>A0A848KUI8_9ACTN</name>
<evidence type="ECO:0000256" key="1">
    <source>
        <dbReference type="SAM" id="SignalP"/>
    </source>
</evidence>
<sequence>MKATHFASAVLATALVAVAPVAVAQAAPSTPVRSGMDIRIPQSIITDAKCTLGAVVSPTRAYTAAHCGATGKPVYNPDGARIGTITSNLGTSRHLDVAVITLVPGTSARVDAVDFSGHLVKGQSVSKYGVTTGLTRGTVLDPTPELLDAHGFSFAPPFLTLQETYSISTTLRSSEGDSGGGVRNSSGSVIGILSAGTGKMTTFAPLSRVPGYLR</sequence>
<keyword evidence="1" id="KW-0732">Signal</keyword>
<dbReference type="RefSeq" id="WP_170194395.1">
    <property type="nucleotide sequence ID" value="NZ_JABBNB010000010.1"/>
</dbReference>
<accession>A0A848KUI8</accession>
<reference evidence="2 3" key="1">
    <citation type="submission" date="2020-04" db="EMBL/GenBank/DDBJ databases">
        <title>Gordonia sp. nov. TBRC 11910.</title>
        <authorList>
            <person name="Suriyachadkun C."/>
        </authorList>
    </citation>
    <scope>NUCLEOTIDE SEQUENCE [LARGE SCALE GENOMIC DNA]</scope>
    <source>
        <strain evidence="2 3">TBRC 11910</strain>
    </source>
</reference>
<protein>
    <submittedName>
        <fullName evidence="2">Trypsin-like peptidase domain-containing protein</fullName>
    </submittedName>
</protein>
<dbReference type="AlphaFoldDB" id="A0A848KUI8"/>
<dbReference type="Proteomes" id="UP000550729">
    <property type="component" value="Unassembled WGS sequence"/>
</dbReference>
<keyword evidence="3" id="KW-1185">Reference proteome</keyword>
<feature type="chain" id="PRO_5032421063" evidence="1">
    <location>
        <begin position="27"/>
        <end position="214"/>
    </location>
</feature>
<dbReference type="Gene3D" id="2.40.10.10">
    <property type="entry name" value="Trypsin-like serine proteases"/>
    <property type="match status" value="2"/>
</dbReference>
<dbReference type="InterPro" id="IPR009003">
    <property type="entry name" value="Peptidase_S1_PA"/>
</dbReference>
<proteinExistence type="predicted"/>
<evidence type="ECO:0000313" key="3">
    <source>
        <dbReference type="Proteomes" id="UP000550729"/>
    </source>
</evidence>
<organism evidence="2 3">
    <name type="scientific">Gordonia asplenii</name>
    <dbReference type="NCBI Taxonomy" id="2725283"/>
    <lineage>
        <taxon>Bacteria</taxon>
        <taxon>Bacillati</taxon>
        <taxon>Actinomycetota</taxon>
        <taxon>Actinomycetes</taxon>
        <taxon>Mycobacteriales</taxon>
        <taxon>Gordoniaceae</taxon>
        <taxon>Gordonia</taxon>
    </lineage>
</organism>
<comment type="caution">
    <text evidence="2">The sequence shown here is derived from an EMBL/GenBank/DDBJ whole genome shotgun (WGS) entry which is preliminary data.</text>
</comment>
<feature type="signal peptide" evidence="1">
    <location>
        <begin position="1"/>
        <end position="26"/>
    </location>
</feature>
<dbReference type="SUPFAM" id="SSF50494">
    <property type="entry name" value="Trypsin-like serine proteases"/>
    <property type="match status" value="1"/>
</dbReference>
<gene>
    <name evidence="2" type="ORF">HH308_11775</name>
</gene>
<evidence type="ECO:0000313" key="2">
    <source>
        <dbReference type="EMBL" id="NMO01889.1"/>
    </source>
</evidence>
<dbReference type="EMBL" id="JABBNB010000010">
    <property type="protein sequence ID" value="NMO01889.1"/>
    <property type="molecule type" value="Genomic_DNA"/>
</dbReference>
<dbReference type="InterPro" id="IPR043504">
    <property type="entry name" value="Peptidase_S1_PA_chymotrypsin"/>
</dbReference>